<dbReference type="EMBL" id="ACJM01000018">
    <property type="protein sequence ID" value="EEG76397.1"/>
    <property type="molecule type" value="Genomic_DNA"/>
</dbReference>
<evidence type="ECO:0000313" key="2">
    <source>
        <dbReference type="Proteomes" id="UP000006443"/>
    </source>
</evidence>
<reference evidence="1 2" key="1">
    <citation type="submission" date="2009-02" db="EMBL/GenBank/DDBJ databases">
        <title>Sequencing of the draft genome and assembly of Dethiobacter alkaliphilus AHT 1.</title>
        <authorList>
            <consortium name="US DOE Joint Genome Institute (JGI-PGF)"/>
            <person name="Lucas S."/>
            <person name="Copeland A."/>
            <person name="Lapidus A."/>
            <person name="Glavina del Rio T."/>
            <person name="Dalin E."/>
            <person name="Tice H."/>
            <person name="Bruce D."/>
            <person name="Goodwin L."/>
            <person name="Pitluck S."/>
            <person name="Larimer F."/>
            <person name="Land M.L."/>
            <person name="Hauser L."/>
            <person name="Muyzer G."/>
        </authorList>
    </citation>
    <scope>NUCLEOTIDE SEQUENCE [LARGE SCALE GENOMIC DNA]</scope>
    <source>
        <strain evidence="1 2">AHT 1</strain>
    </source>
</reference>
<dbReference type="Proteomes" id="UP000006443">
    <property type="component" value="Unassembled WGS sequence"/>
</dbReference>
<evidence type="ECO:0008006" key="3">
    <source>
        <dbReference type="Google" id="ProtNLM"/>
    </source>
</evidence>
<gene>
    <name evidence="1" type="ORF">DealDRAFT_2742</name>
</gene>
<proteinExistence type="predicted"/>
<accession>C0GJT9</accession>
<dbReference type="InterPro" id="IPR021617">
    <property type="entry name" value="DUF3231"/>
</dbReference>
<dbReference type="InterPro" id="IPR012347">
    <property type="entry name" value="Ferritin-like"/>
</dbReference>
<name>C0GJT9_DETAL</name>
<dbReference type="OrthoDB" id="1807877at2"/>
<dbReference type="eggNOG" id="COG5577">
    <property type="taxonomic scope" value="Bacteria"/>
</dbReference>
<dbReference type="Pfam" id="PF11553">
    <property type="entry name" value="DUF3231"/>
    <property type="match status" value="1"/>
</dbReference>
<evidence type="ECO:0000313" key="1">
    <source>
        <dbReference type="EMBL" id="EEG76397.1"/>
    </source>
</evidence>
<protein>
    <recommendedName>
        <fullName evidence="3">DUF3231 family protein</fullName>
    </recommendedName>
</protein>
<comment type="caution">
    <text evidence="1">The sequence shown here is derived from an EMBL/GenBank/DDBJ whole genome shotgun (WGS) entry which is preliminary data.</text>
</comment>
<dbReference type="Gene3D" id="1.20.1260.10">
    <property type="match status" value="2"/>
</dbReference>
<dbReference type="RefSeq" id="WP_008518435.1">
    <property type="nucleotide sequence ID" value="NZ_ACJM01000018.1"/>
</dbReference>
<sequence>MPISIFKKGDKEKIDIQEVFNIWNVLRARYYSMETVKFFMNFVHDREFDLVLNRLLNHYETQALILEQEGKKFKIEVPKRPPYKIKTSAQVDVITDSYIFRNIYNGVVSQLFSLMTAYRSTTTNDHLRGILKDDLIQHLKDFEILYKYGKLKGWQEDPPAFKSMKPVGNEPLSTTEAFHLWDNISQRYQQSQLTDFFLGFAHDKDFRAVLMLGKKTLDKQARKLEEEAVKFEIALPERPPSHVSVPMDPEPMQDRYMFNRIFTGIQEAVDLHIRATIEAIRNDSLRHMMMNFWLDEIKIYEAVLKYGKMKGWVTTPPLYNEPQ</sequence>
<dbReference type="AlphaFoldDB" id="C0GJT9"/>
<organism evidence="1 2">
    <name type="scientific">Dethiobacter alkaliphilus AHT 1</name>
    <dbReference type="NCBI Taxonomy" id="555088"/>
    <lineage>
        <taxon>Bacteria</taxon>
        <taxon>Bacillati</taxon>
        <taxon>Bacillota</taxon>
        <taxon>Dethiobacteria</taxon>
        <taxon>Dethiobacterales</taxon>
        <taxon>Dethiobacteraceae</taxon>
        <taxon>Dethiobacter</taxon>
    </lineage>
</organism>
<keyword evidence="2" id="KW-1185">Reference proteome</keyword>